<dbReference type="PANTHER" id="PTHR43134:SF1">
    <property type="entry name" value="SIGNAL RECOGNITION PARTICLE RECEPTOR SUBUNIT ALPHA"/>
    <property type="match status" value="1"/>
</dbReference>
<proteinExistence type="inferred from homology"/>
<comment type="similarity">
    <text evidence="8">Belongs to the GTP-binding SRP family. FtsY subfamily.</text>
</comment>
<feature type="binding site" evidence="8">
    <location>
        <begin position="337"/>
        <end position="340"/>
    </location>
    <ligand>
        <name>GTP</name>
        <dbReference type="ChEBI" id="CHEBI:37565"/>
    </ligand>
</feature>
<evidence type="ECO:0000256" key="4">
    <source>
        <dbReference type="ARBA" id="ARBA00022801"/>
    </source>
</evidence>
<dbReference type="EC" id="3.6.5.4" evidence="8"/>
<evidence type="ECO:0000256" key="9">
    <source>
        <dbReference type="SAM" id="MobiDB-lite"/>
    </source>
</evidence>
<dbReference type="InterPro" id="IPR027417">
    <property type="entry name" value="P-loop_NTPase"/>
</dbReference>
<dbReference type="InterPro" id="IPR042101">
    <property type="entry name" value="SRP54_N_sf"/>
</dbReference>
<dbReference type="Pfam" id="PF00448">
    <property type="entry name" value="SRP54"/>
    <property type="match status" value="1"/>
</dbReference>
<comment type="subunit">
    <text evidence="8">Part of the signal recognition particle protein translocation system, which is composed of SRP and FtsY.</text>
</comment>
<dbReference type="OrthoDB" id="372188at2157"/>
<keyword evidence="1 8" id="KW-1003">Cell membrane</keyword>
<dbReference type="InterPro" id="IPR000897">
    <property type="entry name" value="SRP54_GTPase_dom"/>
</dbReference>
<dbReference type="InterPro" id="IPR013822">
    <property type="entry name" value="Signal_recog_particl_SRP54_hlx"/>
</dbReference>
<dbReference type="InterPro" id="IPR036225">
    <property type="entry name" value="SRP/SRP_N"/>
</dbReference>
<dbReference type="SMART" id="SM00382">
    <property type="entry name" value="AAA"/>
    <property type="match status" value="1"/>
</dbReference>
<organism evidence="11 12">
    <name type="scientific">Acidianus sulfidivorans JP7</name>
    <dbReference type="NCBI Taxonomy" id="619593"/>
    <lineage>
        <taxon>Archaea</taxon>
        <taxon>Thermoproteota</taxon>
        <taxon>Thermoprotei</taxon>
        <taxon>Sulfolobales</taxon>
        <taxon>Sulfolobaceae</taxon>
        <taxon>Acidianus</taxon>
    </lineage>
</organism>
<dbReference type="GO" id="GO:0005047">
    <property type="term" value="F:signal recognition particle binding"/>
    <property type="evidence" value="ECO:0007669"/>
    <property type="project" value="TreeGrafter"/>
</dbReference>
<keyword evidence="5 8" id="KW-0342">GTP-binding</keyword>
<dbReference type="Pfam" id="PF02881">
    <property type="entry name" value="SRP54_N"/>
    <property type="match status" value="1"/>
</dbReference>
<evidence type="ECO:0000256" key="1">
    <source>
        <dbReference type="ARBA" id="ARBA00022475"/>
    </source>
</evidence>
<dbReference type="PROSITE" id="PS00300">
    <property type="entry name" value="SRP54"/>
    <property type="match status" value="1"/>
</dbReference>
<dbReference type="Gene3D" id="1.20.120.140">
    <property type="entry name" value="Signal recognition particle SRP54, nucleotide-binding domain"/>
    <property type="match status" value="1"/>
</dbReference>
<feature type="binding site" evidence="8">
    <location>
        <begin position="197"/>
        <end position="204"/>
    </location>
    <ligand>
        <name>GTP</name>
        <dbReference type="ChEBI" id="CHEBI:37565"/>
    </ligand>
</feature>
<dbReference type="GO" id="GO:0003924">
    <property type="term" value="F:GTPase activity"/>
    <property type="evidence" value="ECO:0007669"/>
    <property type="project" value="UniProtKB-UniRule"/>
</dbReference>
<dbReference type="AlphaFoldDB" id="A0A2U9INX5"/>
<keyword evidence="12" id="KW-1185">Reference proteome</keyword>
<feature type="compositionally biased region" description="Basic and acidic residues" evidence="9">
    <location>
        <begin position="80"/>
        <end position="89"/>
    </location>
</feature>
<feature type="binding site" evidence="8">
    <location>
        <begin position="279"/>
        <end position="283"/>
    </location>
    <ligand>
        <name>GTP</name>
        <dbReference type="ChEBI" id="CHEBI:37565"/>
    </ligand>
</feature>
<feature type="compositionally biased region" description="Low complexity" evidence="9">
    <location>
        <begin position="42"/>
        <end position="57"/>
    </location>
</feature>
<keyword evidence="2 8" id="KW-0963">Cytoplasm</keyword>
<dbReference type="Proteomes" id="UP000248410">
    <property type="component" value="Chromosome"/>
</dbReference>
<dbReference type="InterPro" id="IPR003593">
    <property type="entry name" value="AAA+_ATPase"/>
</dbReference>
<keyword evidence="3 8" id="KW-0547">Nucleotide-binding</keyword>
<gene>
    <name evidence="8" type="primary">ftsY</name>
    <name evidence="11" type="ORF">DFR86_09235</name>
</gene>
<dbReference type="EMBL" id="CP029288">
    <property type="protein sequence ID" value="AWR97713.1"/>
    <property type="molecule type" value="Genomic_DNA"/>
</dbReference>
<comment type="catalytic activity">
    <reaction evidence="8">
        <text>GTP + H2O = GDP + phosphate + H(+)</text>
        <dbReference type="Rhea" id="RHEA:19669"/>
        <dbReference type="ChEBI" id="CHEBI:15377"/>
        <dbReference type="ChEBI" id="CHEBI:15378"/>
        <dbReference type="ChEBI" id="CHEBI:37565"/>
        <dbReference type="ChEBI" id="CHEBI:43474"/>
        <dbReference type="ChEBI" id="CHEBI:58189"/>
        <dbReference type="EC" id="3.6.5.4"/>
    </reaction>
</comment>
<comment type="subcellular location">
    <subcellularLocation>
        <location evidence="8">Cell membrane</location>
        <topology evidence="8">Peripheral membrane protein</topology>
        <orientation evidence="8">Cytoplasmic side</orientation>
    </subcellularLocation>
    <subcellularLocation>
        <location evidence="8">Cytoplasm</location>
    </subcellularLocation>
</comment>
<evidence type="ECO:0000256" key="8">
    <source>
        <dbReference type="HAMAP-Rule" id="MF_00920"/>
    </source>
</evidence>
<accession>A0A2U9INX5</accession>
<dbReference type="Gene3D" id="3.40.50.300">
    <property type="entry name" value="P-loop containing nucleotide triphosphate hydrolases"/>
    <property type="match status" value="1"/>
</dbReference>
<dbReference type="SMART" id="SM00962">
    <property type="entry name" value="SRP54"/>
    <property type="match status" value="1"/>
</dbReference>
<feature type="region of interest" description="Disordered" evidence="9">
    <location>
        <begin position="20"/>
        <end position="89"/>
    </location>
</feature>
<keyword evidence="6 8" id="KW-0472">Membrane</keyword>
<evidence type="ECO:0000256" key="3">
    <source>
        <dbReference type="ARBA" id="ARBA00022741"/>
    </source>
</evidence>
<reference evidence="11 12" key="1">
    <citation type="submission" date="2018-05" db="EMBL/GenBank/DDBJ databases">
        <title>Complete Genome Sequences of Extremely Thermoacidophilic, Metal-Mobilizing Type-Strain Members of the Archaeal Family Sulfolobaceae: Acidianus brierleyi DSM-1651T, Acidianus sulfidivorans DSM-18786T, Metallosphaera hakonensis DSM-7519T, and Metallosphaera prunae DSM-10039T.</title>
        <authorList>
            <person name="Counts J.A."/>
            <person name="Kelly R.M."/>
        </authorList>
    </citation>
    <scope>NUCLEOTIDE SEQUENCE [LARGE SCALE GENOMIC DNA]</scope>
    <source>
        <strain evidence="11 12">JP7</strain>
    </source>
</reference>
<keyword evidence="7 8" id="KW-0675">Receptor</keyword>
<dbReference type="GO" id="GO:0005525">
    <property type="term" value="F:GTP binding"/>
    <property type="evidence" value="ECO:0007669"/>
    <property type="project" value="UniProtKB-UniRule"/>
</dbReference>
<evidence type="ECO:0000313" key="11">
    <source>
        <dbReference type="EMBL" id="AWR97713.1"/>
    </source>
</evidence>
<dbReference type="InterPro" id="IPR004390">
    <property type="entry name" value="SR_rcpt_FtsY"/>
</dbReference>
<dbReference type="HAMAP" id="MF_00920">
    <property type="entry name" value="FtsY"/>
    <property type="match status" value="1"/>
</dbReference>
<evidence type="ECO:0000259" key="10">
    <source>
        <dbReference type="PROSITE" id="PS00300"/>
    </source>
</evidence>
<name>A0A2U9INX5_9CREN</name>
<keyword evidence="4 8" id="KW-0378">Hydrolase</keyword>
<evidence type="ECO:0000256" key="6">
    <source>
        <dbReference type="ARBA" id="ARBA00023136"/>
    </source>
</evidence>
<dbReference type="SUPFAM" id="SSF47364">
    <property type="entry name" value="Domain of the SRP/SRP receptor G-proteins"/>
    <property type="match status" value="1"/>
</dbReference>
<dbReference type="NCBIfam" id="TIGR00064">
    <property type="entry name" value="ftsY"/>
    <property type="match status" value="1"/>
</dbReference>
<protein>
    <recommendedName>
        <fullName evidence="8">Signal recognition particle receptor FtsY</fullName>
        <shortName evidence="8">SRP receptor</shortName>
        <ecNumber evidence="8">3.6.5.4</ecNumber>
    </recommendedName>
</protein>
<evidence type="ECO:0000256" key="5">
    <source>
        <dbReference type="ARBA" id="ARBA00023134"/>
    </source>
</evidence>
<comment type="function">
    <text evidence="8">Involved in targeting and insertion of nascent membrane proteins into the cytoplasmic membrane. Acts as a receptor for the complex formed by the signal recognition particle (SRP) and the ribosome-nascent chain (RNC).</text>
</comment>
<dbReference type="FunFam" id="3.40.50.300:FF:000053">
    <property type="entry name" value="Signal recognition particle receptor FtsY"/>
    <property type="match status" value="1"/>
</dbReference>
<dbReference type="GO" id="GO:0005886">
    <property type="term" value="C:plasma membrane"/>
    <property type="evidence" value="ECO:0007669"/>
    <property type="project" value="UniProtKB-SubCell"/>
</dbReference>
<dbReference type="KEGG" id="asul:DFR86_09235"/>
<evidence type="ECO:0000256" key="7">
    <source>
        <dbReference type="ARBA" id="ARBA00023170"/>
    </source>
</evidence>
<evidence type="ECO:0000313" key="12">
    <source>
        <dbReference type="Proteomes" id="UP000248410"/>
    </source>
</evidence>
<evidence type="ECO:0000256" key="2">
    <source>
        <dbReference type="ARBA" id="ARBA00022490"/>
    </source>
</evidence>
<dbReference type="SUPFAM" id="SSF52540">
    <property type="entry name" value="P-loop containing nucleoside triphosphate hydrolases"/>
    <property type="match status" value="1"/>
</dbReference>
<dbReference type="GO" id="GO:0005737">
    <property type="term" value="C:cytoplasm"/>
    <property type="evidence" value="ECO:0007669"/>
    <property type="project" value="UniProtKB-SubCell"/>
</dbReference>
<dbReference type="SMART" id="SM00963">
    <property type="entry name" value="SRP54_N"/>
    <property type="match status" value="1"/>
</dbReference>
<dbReference type="GO" id="GO:0006614">
    <property type="term" value="P:SRP-dependent cotranslational protein targeting to membrane"/>
    <property type="evidence" value="ECO:0007669"/>
    <property type="project" value="InterPro"/>
</dbReference>
<feature type="compositionally biased region" description="Polar residues" evidence="9">
    <location>
        <begin position="58"/>
        <end position="68"/>
    </location>
</feature>
<dbReference type="CDD" id="cd17874">
    <property type="entry name" value="FtsY"/>
    <property type="match status" value="1"/>
</dbReference>
<sequence length="385" mass="43539">MNCFDKLKKAFSTFSDKLRQKKDTEENVLENKNTIEEEKDNISSIQSSTTQPIQNTQMPSQDNSSQQQRETKPATVASTTEEKQKNQEDQKISSRFNIFNVFRYKELKEDDINDIIEELRYELLESDVSIEVTDKILEDLKVALVGKKVSRREDIENLVKESLKKSIKDILERNSSMENLIDIIKKSPKPFVIVFFGINGVGKTTTIAKFAYMLKEHGLRVIVAASDTFRAAAQEQLALHCEKLEIPIVKGKYGGDPASVAFDAIKSAKSRGIDVVLIDTAGRMHVDKDLTEELKRIIRISKPNLKILVLDSLAGNDALEQAKYFDEIVNYDGVILTKVDADAKGGVVLSLAYELKKPVLYIGIGQEYSDLIPFNVNWFMEKLFS</sequence>
<dbReference type="PANTHER" id="PTHR43134">
    <property type="entry name" value="SIGNAL RECOGNITION PARTICLE RECEPTOR SUBUNIT ALPHA"/>
    <property type="match status" value="1"/>
</dbReference>
<feature type="domain" description="SRP54-type proteins GTP-binding" evidence="10">
    <location>
        <begin position="358"/>
        <end position="371"/>
    </location>
</feature>